<dbReference type="GO" id="GO:0006777">
    <property type="term" value="P:Mo-molybdopterin cofactor biosynthetic process"/>
    <property type="evidence" value="ECO:0007669"/>
    <property type="project" value="InterPro"/>
</dbReference>
<dbReference type="SUPFAM" id="SSF54690">
    <property type="entry name" value="Molybdopterin synthase subunit MoaE"/>
    <property type="match status" value="1"/>
</dbReference>
<proteinExistence type="predicted"/>
<gene>
    <name evidence="1" type="ORF">UFOPK2754_02536</name>
</gene>
<dbReference type="InterPro" id="IPR036563">
    <property type="entry name" value="MoaE_sf"/>
</dbReference>
<evidence type="ECO:0000313" key="1">
    <source>
        <dbReference type="EMBL" id="CAB4762948.1"/>
    </source>
</evidence>
<reference evidence="1" key="1">
    <citation type="submission" date="2020-05" db="EMBL/GenBank/DDBJ databases">
        <authorList>
            <person name="Chiriac C."/>
            <person name="Salcher M."/>
            <person name="Ghai R."/>
            <person name="Kavagutti S V."/>
        </authorList>
    </citation>
    <scope>NUCLEOTIDE SEQUENCE</scope>
</reference>
<accession>A0A6J6UV53</accession>
<dbReference type="CDD" id="cd00756">
    <property type="entry name" value="MoaE"/>
    <property type="match status" value="1"/>
</dbReference>
<name>A0A6J6UV53_9ZZZZ</name>
<protein>
    <submittedName>
        <fullName evidence="1">Unannotated protein</fullName>
    </submittedName>
</protein>
<dbReference type="EMBL" id="CAEZYR010000117">
    <property type="protein sequence ID" value="CAB4762948.1"/>
    <property type="molecule type" value="Genomic_DNA"/>
</dbReference>
<dbReference type="Gene3D" id="3.90.1170.40">
    <property type="entry name" value="Molybdopterin biosynthesis MoaE subunit"/>
    <property type="match status" value="1"/>
</dbReference>
<dbReference type="InterPro" id="IPR003448">
    <property type="entry name" value="Mopterin_biosynth_MoaE"/>
</dbReference>
<dbReference type="Pfam" id="PF02391">
    <property type="entry name" value="MoaE"/>
    <property type="match status" value="1"/>
</dbReference>
<organism evidence="1">
    <name type="scientific">freshwater metagenome</name>
    <dbReference type="NCBI Taxonomy" id="449393"/>
    <lineage>
        <taxon>unclassified sequences</taxon>
        <taxon>metagenomes</taxon>
        <taxon>ecological metagenomes</taxon>
    </lineage>
</organism>
<sequence length="168" mass="18439">MVLVPPPAPTDTWLGVSESPLPVDAASCWAIQPRCGGLVLFNGTARDHAAGRPDVSLLEYEAYEEHVLARLAVIADEARVRWPTIGRIAMLHRVGPVAVTESAVVVVVSAPHRDEAFTAARFCIDTLKATVPIWKREQWRNGESWGLEPQHITDVTASRDLRSESSPR</sequence>
<dbReference type="PANTHER" id="PTHR23404">
    <property type="entry name" value="MOLYBDOPTERIN SYNTHASE RELATED"/>
    <property type="match status" value="1"/>
</dbReference>
<dbReference type="AlphaFoldDB" id="A0A6J6UV53"/>